<dbReference type="Pfam" id="PF01345">
    <property type="entry name" value="DUF11"/>
    <property type="match status" value="1"/>
</dbReference>
<sequence length="3405" mass="338042">MCKKLLSPFDEIRRALFIFFLLNSFFLYSQATILTNPTNSQINSALNGPGIVITGGTLSGAAAISTVRSNQVATFTNGVAGAGLGLTSGAYFSTGNAPFELTNRNTANQSSYNPAGATTLSDPNLSTIDATATRDLISYSFTITLGPTVSGLKIGYQFGSEEYPDYVGSSFDDAFGFFITGPGIAGTLNMATLPNGNATSINKVNSGVPGFSGFPPVAAYDGTQSALYTNNGHTTTISGGRYITNPQPQPGPFPVFVELNGLTKLITRNVTGLTPGATYTFKIVIADAGDSSLDSGVFVDLIEGITNADLGVTKATSSMSPQVGCGVTFTLTASNAGPSNSTNTKVTDLLPSGYTFVSATPSVGTYNSINGVWDVGLLNIGAAPTLSIVATVKPSGVYLNTASIASADIIDINGTNNSSSVTPVPTAAVVATNTTSTAAICENSTKSLSATPAGGTWSVVSGGGTISGTTYTPADVSSDTSVTVRYTVAANGSCAATTSDTTFTVNVFSGTATNTTSTTAICENSTKSLSATPAGGTWSVVSGGGTISGTTYTPADVSSDTSVTVRYTVAANGSCAATTSDTTFTVNVFSGTATNTTSTTAICENSTKSLSATPAGGTWSVVSGGGTISGTTYTPADVSSDTSVTVRYTVAANGSCAATTSDTTFTVNVFSGTATNTTSTTAICENSTKSLSATPAGGTWSVVSGGGTISGTTYTPADVSSDTSVTVRYTVAANGSCAATTSDTTFTVNVFSGTATNTTSTTAICENSTKSLSATPAGGTWSVVSGGGTISGTTYTPADVSSDTSVTVRYTVAANGSCAATTSDTTFTVNVFSGTATNTTSTTAICENSTKSLSATPAGGTWSVVSGGGTISGTTYTPADVSSDTSVTVRYTVAANGSCAATTSDTTFTVNVFSGTATNTTSTTAICENSTKSLSATPAGGTWSVVSGGGTISGTTYTPADVSSDTSVTVRYTVAANGSCAATTSDTTFTVNVFSGTATNTTSTTAICENSTKSLSATPAGGTWSVVSGGGTISGTTYTPADVSSDTSVTVRYTVAANGSCAATTSDTTFTVNVFSGTATNTTSTTAICENSTKSLSATPAGGTWSVVSGGGTISGTTYTPADVSSDTSVTVRYTVAANGSCAATTSDATFTVNVFSGTATNTTSTTAICENSTKSLSATPAGGTWSVVSGGGTISGTTYTPADVSSDTSVTVRYTVAANGSCAATTSDATFTVNVFSGTATNTTSTTAICENSTKSLSATPAGGTWSVVSGGGTISGTTYTPADVSSDTSVTVRYTVAANGSCAATTSDATFTVNVFSGTATNTTSTTAICENSTKSLSATPAGGTWSVVSGGGTISGTTYTPADVSSDTSVTVRYTVAANGSCAATTSDATFTVNVIPTTPTLGTIMQPTCVVVTGSVVLNDLPVGNWTINPGNINGSTSSTTISGLLAGSTFNYTVTVNGCSSGSIEVIINNYLCALTETTASINGNTGGNSTSLTSNDTLNGNPVVIGTNPGQVSLTSVTVPAGLTLNADGTVTVAPNTAAGNYTVEYKICEITNPSNCSTVSSTVVVSAAAIVALTETTASINGNTGGNSTSLTSNDTLNGNPVVIGTNPGQVSLTSVTVPAGLTLNADGTVTVAPNTAAGNYTVEYKICEITNPSNCSTVSSTVVVSAAAIVALTETTASINGNTGGNSTSLTSNDTLNGNPVVIGTNPGQVSLTSVTVPAGLTLNADGTVTVAPNTAAGNYTVEYKICEITNPSNCSTVSSTVVVSAAAIVALTETTASINGNTGGNSTSLTSNDTLNGNPVVIGTNPGQVSLTSVTVPAGLTLNADGTVTVAPNTAAGNYTVEYKICEITNPSNCSTVSSTVVVSAAAIVALTETTASINGNTGGNSTSLTSNDTLNGNPVVIGTNPGQVSLTSVTVPAGLTLNADGTVTVAPNTAAGNYTVEYKICEITNPSNCSTVSSTVVVSAAAIVALTETTASINGNTGGNSTSLTSNDTLNGNPVVIGTNPGQVSLTSVTVPAGLTLNADGTVTVAPNTAAGNYTVEYKICEITNPSNCSTVSSTVVVSAAAIVALTETTASINGNTGGNSTSLTSNDTLNGNPVVIGTNPGQVSLTSVTVPAGLTLNADGTVTVAPNTAAGNYTVEYKICEITNPSNCSTVSSTVVVSAAAIVALTETTASINGNTGGNSTSLTSNDTLNGNPVVIGTNPGQVSLTSVTVPAGLTLNADGTVTVAPNTAAGNYTVEYKICEITNPSNCSTVSSTVVVSAAAIVALTETTASINGNTGGNSTSLTSNDTLNGNPVVIGTNPGQVSLTSVTVPAGLTLNADGTVTVAPNTAAGNYTVEYKICEITNPSNCSTVSSTVVVSAAAIVALTETTASINGNTGGNSTSLTSNDTLNGNPVVIGTNPGQVSLTSVTVPAGLTLNADGTVTVAPNTAAGNYTVEYKICEITNPSNCSTVSSTVVVSAAAIVALTETTASINGNTGGNSTSLTSNDTLNGNPVVIGTNPGQVSLTSVTVPAGLTLNADGTVTVAPNTAAGNYTVEYKICEITNPSNCSTVSSTVVVSAAAIVALTETTASINGNTGGNSTSLTSNDTLNGNPVVIGTNPGQVSLTSVTVPAGLTLNADGTVTVAPNTAAGNYTVEYKICEITNPSNCSTVSSTVVVSAAAIVALTETTASINGNTGGNSTSLTSNDTLNGNPVVIGTNPGQVSLTSVTVPAGLTLNADGTVTVAPNTAAGNYTVEYKICEITNPSNCSTVSSTVVVSAAAIVALTETTASINGNTGGNSTSLTSNDTLNGNPVVIGTNPGQVSLTSVTVPAGLTLNADGTVTVAPNTAAGNYTVEYKICEITNPSNCSTVSSTVVVSAAAIVALTETTASINGNTGGNSTSLTSNDTLNGNPVVIGTNPGQVSLTSVTVPAGLTLNADGTVTVAPNTAAGNYTVEYKICEITNPSNCSTVSSTVVVSAAAIVALTETTASINGNTGGNSTSLTSNDTLNGNPVVIGTNPGQVSLTSVTVPAGLTLNADGTVTVAPNTAAGNYTVEYKICEITNPSNCSTVSSTVVVSAAAIVALTETTASINGNTGGNSTSLTSNDTLNGNPVVIGTNPGQVSLTSVTVPAGLTLNADGTVTVAPNTAAGNYTVEYKICEITNPSNCSTVSSTVVVSVMIPVSKPSIALVKTAHFNDENGDSNAKVGETITYNFTVTNTGNVALTNVYIVDPLTGITMTGGPINLGVGEEDNTSFTGTYSIVQADINAGSISNQAEVFGTSPDHIVVKDKSDDSSVEGDKPTVLSLQGCVIKVFNAVSINGDSKNERFYIQGLECYPDNTVQIFNRWGVLVFDRDHYNNNDIVFRGISEGRVTIKDSDGLPEGTYYYIIKYKDNQSNPHQEAGYLYLTK</sequence>
<organism evidence="2 3">
    <name type="scientific">Flavobacterium lipolyticum</name>
    <dbReference type="NCBI Taxonomy" id="2893754"/>
    <lineage>
        <taxon>Bacteria</taxon>
        <taxon>Pseudomonadati</taxon>
        <taxon>Bacteroidota</taxon>
        <taxon>Flavobacteriia</taxon>
        <taxon>Flavobacteriales</taxon>
        <taxon>Flavobacteriaceae</taxon>
        <taxon>Flavobacterium</taxon>
    </lineage>
</organism>
<protein>
    <submittedName>
        <fullName evidence="2">Choice-of-anchor L domain-containing protein</fullName>
    </submittedName>
</protein>
<evidence type="ECO:0000313" key="3">
    <source>
        <dbReference type="Proteomes" id="UP001430700"/>
    </source>
</evidence>
<name>A0ABS8M6P8_9FLAO</name>
<proteinExistence type="predicted"/>
<dbReference type="NCBIfam" id="NF038133">
    <property type="entry name" value="choice_anch_L"/>
    <property type="match status" value="1"/>
</dbReference>
<dbReference type="Pfam" id="PF13585">
    <property type="entry name" value="CHU_C"/>
    <property type="match status" value="1"/>
</dbReference>
<evidence type="ECO:0000313" key="2">
    <source>
        <dbReference type="EMBL" id="MCC9020491.1"/>
    </source>
</evidence>
<dbReference type="InterPro" id="IPR049804">
    <property type="entry name" value="Choice_anch_L"/>
</dbReference>
<comment type="caution">
    <text evidence="2">The sequence shown here is derived from an EMBL/GenBank/DDBJ whole genome shotgun (WGS) entry which is preliminary data.</text>
</comment>
<evidence type="ECO:0000259" key="1">
    <source>
        <dbReference type="Pfam" id="PF01345"/>
    </source>
</evidence>
<feature type="domain" description="DUF11" evidence="1">
    <location>
        <begin position="309"/>
        <end position="422"/>
    </location>
</feature>
<dbReference type="InterPro" id="IPR001434">
    <property type="entry name" value="OmcB-like_DUF11"/>
</dbReference>
<accession>A0ABS8M6P8</accession>
<dbReference type="RefSeq" id="WP_230001312.1">
    <property type="nucleotide sequence ID" value="NZ_JAJJMN010000002.1"/>
</dbReference>
<keyword evidence="3" id="KW-1185">Reference proteome</keyword>
<reference evidence="2" key="1">
    <citation type="submission" date="2021-11" db="EMBL/GenBank/DDBJ databases">
        <title>Description of novel Flavobacterium species.</title>
        <authorList>
            <person name="Saticioglu I.B."/>
            <person name="Ay H."/>
            <person name="Altun S."/>
            <person name="Duman M."/>
        </authorList>
    </citation>
    <scope>NUCLEOTIDE SEQUENCE</scope>
    <source>
        <strain evidence="2">F-126</strain>
    </source>
</reference>
<dbReference type="Proteomes" id="UP001430700">
    <property type="component" value="Unassembled WGS sequence"/>
</dbReference>
<dbReference type="EMBL" id="JAJJMN010000002">
    <property type="protein sequence ID" value="MCC9020491.1"/>
    <property type="molecule type" value="Genomic_DNA"/>
</dbReference>
<gene>
    <name evidence="2" type="ORF">LNQ34_22220</name>
</gene>